<dbReference type="CDD" id="cd14948">
    <property type="entry name" value="BACON"/>
    <property type="match status" value="1"/>
</dbReference>
<dbReference type="InterPro" id="IPR024361">
    <property type="entry name" value="BACON"/>
</dbReference>
<sequence length="173" mass="19403">MQKDFITVTPDSGSGNRTVTVAAEENTGNSRSSSIAISGGGMTRTITVNQKEADKDLVDGTYWGEAYDYNIQSRAERVEFTVSNGVKRFAIDLSQDPLPIEPNREPDKLRWVSFDLISDTECTNGFLKTENYPEIQNDDGFPIQVNRYSNKVEIIASPWLDGESYELTFEFPL</sequence>
<evidence type="ECO:0000313" key="2">
    <source>
        <dbReference type="EMBL" id="KAB4185103.1"/>
    </source>
</evidence>
<dbReference type="Pfam" id="PF13004">
    <property type="entry name" value="BACON"/>
    <property type="match status" value="1"/>
</dbReference>
<protein>
    <submittedName>
        <fullName evidence="2">BACON domain-containing protein</fullName>
    </submittedName>
</protein>
<evidence type="ECO:0000313" key="3">
    <source>
        <dbReference type="Proteomes" id="UP000487221"/>
    </source>
</evidence>
<reference evidence="2 3" key="1">
    <citation type="journal article" date="2019" name="Nat. Med.">
        <title>A library of human gut bacterial isolates paired with longitudinal multiomics data enables mechanistic microbiome research.</title>
        <authorList>
            <person name="Poyet M."/>
            <person name="Groussin M."/>
            <person name="Gibbons S.M."/>
            <person name="Avila-Pacheco J."/>
            <person name="Jiang X."/>
            <person name="Kearney S.M."/>
            <person name="Perrotta A.R."/>
            <person name="Berdy B."/>
            <person name="Zhao S."/>
            <person name="Lieberman T.D."/>
            <person name="Swanson P.K."/>
            <person name="Smith M."/>
            <person name="Roesemann S."/>
            <person name="Alexander J.E."/>
            <person name="Rich S.A."/>
            <person name="Livny J."/>
            <person name="Vlamakis H."/>
            <person name="Clish C."/>
            <person name="Bullock K."/>
            <person name="Deik A."/>
            <person name="Scott J."/>
            <person name="Pierce K.A."/>
            <person name="Xavier R.J."/>
            <person name="Alm E.J."/>
        </authorList>
    </citation>
    <scope>NUCLEOTIDE SEQUENCE [LARGE SCALE GENOMIC DNA]</scope>
    <source>
        <strain evidence="2 3">BIOML-A19</strain>
    </source>
</reference>
<accession>A0A7J5H529</accession>
<evidence type="ECO:0000259" key="1">
    <source>
        <dbReference type="Pfam" id="PF13004"/>
    </source>
</evidence>
<feature type="domain" description="BACON" evidence="1">
    <location>
        <begin position="3"/>
        <end position="51"/>
    </location>
</feature>
<dbReference type="EMBL" id="WCTY01000011">
    <property type="protein sequence ID" value="KAB4185103.1"/>
    <property type="molecule type" value="Genomic_DNA"/>
</dbReference>
<dbReference type="InterPro" id="IPR013783">
    <property type="entry name" value="Ig-like_fold"/>
</dbReference>
<gene>
    <name evidence="2" type="ORF">GAQ44_07190</name>
</gene>
<dbReference type="Gene3D" id="2.60.40.10">
    <property type="entry name" value="Immunoglobulins"/>
    <property type="match status" value="1"/>
</dbReference>
<proteinExistence type="predicted"/>
<comment type="caution">
    <text evidence="2">The sequence shown here is derived from an EMBL/GenBank/DDBJ whole genome shotgun (WGS) entry which is preliminary data.</text>
</comment>
<name>A0A7J5H529_BACUN</name>
<dbReference type="Proteomes" id="UP000487221">
    <property type="component" value="Unassembled WGS sequence"/>
</dbReference>
<dbReference type="AlphaFoldDB" id="A0A7J5H529"/>
<dbReference type="RefSeq" id="WP_151875352.1">
    <property type="nucleotide sequence ID" value="NZ_WCTY01000011.1"/>
</dbReference>
<organism evidence="2 3">
    <name type="scientific">Bacteroides uniformis</name>
    <dbReference type="NCBI Taxonomy" id="820"/>
    <lineage>
        <taxon>Bacteria</taxon>
        <taxon>Pseudomonadati</taxon>
        <taxon>Bacteroidota</taxon>
        <taxon>Bacteroidia</taxon>
        <taxon>Bacteroidales</taxon>
        <taxon>Bacteroidaceae</taxon>
        <taxon>Bacteroides</taxon>
    </lineage>
</organism>